<dbReference type="STRING" id="254406.SAMN04488042_1011362"/>
<evidence type="ECO:0000313" key="2">
    <source>
        <dbReference type="EMBL" id="SFL74840.1"/>
    </source>
</evidence>
<protein>
    <submittedName>
        <fullName evidence="2">Phosphotransferase enzyme family protein</fullName>
    </submittedName>
</protein>
<evidence type="ECO:0000313" key="3">
    <source>
        <dbReference type="Proteomes" id="UP000199144"/>
    </source>
</evidence>
<dbReference type="InterPro" id="IPR011009">
    <property type="entry name" value="Kinase-like_dom_sf"/>
</dbReference>
<evidence type="ECO:0000259" key="1">
    <source>
        <dbReference type="Pfam" id="PF01636"/>
    </source>
</evidence>
<reference evidence="2 3" key="1">
    <citation type="submission" date="2016-10" db="EMBL/GenBank/DDBJ databases">
        <authorList>
            <person name="de Groot N.N."/>
        </authorList>
    </citation>
    <scope>NUCLEOTIDE SEQUENCE [LARGE SCALE GENOMIC DNA]</scope>
    <source>
        <strain evidence="2 3">DSM 15283</strain>
    </source>
</reference>
<dbReference type="OrthoDB" id="7334546at2"/>
<dbReference type="Gene3D" id="3.90.1200.10">
    <property type="match status" value="1"/>
</dbReference>
<dbReference type="GO" id="GO:0016740">
    <property type="term" value="F:transferase activity"/>
    <property type="evidence" value="ECO:0007669"/>
    <property type="project" value="UniProtKB-KW"/>
</dbReference>
<gene>
    <name evidence="2" type="ORF">SAMN04488042_1011362</name>
</gene>
<feature type="domain" description="Aminoglycoside phosphotransferase" evidence="1">
    <location>
        <begin position="29"/>
        <end position="250"/>
    </location>
</feature>
<dbReference type="Proteomes" id="UP000199144">
    <property type="component" value="Unassembled WGS sequence"/>
</dbReference>
<dbReference type="RefSeq" id="WP_093092047.1">
    <property type="nucleotide sequence ID" value="NZ_FOTQ01000001.1"/>
</dbReference>
<keyword evidence="2" id="KW-0808">Transferase</keyword>
<keyword evidence="3" id="KW-1185">Reference proteome</keyword>
<dbReference type="AlphaFoldDB" id="A0A1I4K818"/>
<dbReference type="EMBL" id="FOTQ01000001">
    <property type="protein sequence ID" value="SFL74840.1"/>
    <property type="molecule type" value="Genomic_DNA"/>
</dbReference>
<proteinExistence type="predicted"/>
<organism evidence="2 3">
    <name type="scientific">Shimia aestuarii</name>
    <dbReference type="NCBI Taxonomy" id="254406"/>
    <lineage>
        <taxon>Bacteria</taxon>
        <taxon>Pseudomonadati</taxon>
        <taxon>Pseudomonadota</taxon>
        <taxon>Alphaproteobacteria</taxon>
        <taxon>Rhodobacterales</taxon>
        <taxon>Roseobacteraceae</taxon>
    </lineage>
</organism>
<dbReference type="Pfam" id="PF01636">
    <property type="entry name" value="APH"/>
    <property type="match status" value="1"/>
</dbReference>
<name>A0A1I4K818_9RHOB</name>
<dbReference type="SUPFAM" id="SSF56112">
    <property type="entry name" value="Protein kinase-like (PK-like)"/>
    <property type="match status" value="1"/>
</dbReference>
<accession>A0A1I4K818</accession>
<dbReference type="InterPro" id="IPR002575">
    <property type="entry name" value="Aminoglycoside_PTrfase"/>
</dbReference>
<sequence length="289" mass="31540">MTASFPQSPPSDLCRALPTLLSGETPVRWEKLSGGRTNAAWRGHLQDRDIVLKLYRDRSQNPLFPNLPEAEANLLEYLRGTGLAPALLGTLNTPDARCNVYSHIPGTVWRQGTGDVARMMRRLHGLAVPAGLRACANGSRALLQQAEAILDACNHTPLPASLRPACDIAPIGDTVLLHGDIVPGNLISNDNGLHLIDWQCPAIGDPCEDIAIFLSPAMQQVYRGGPLTGQEIDTFLAAYGAPEITARYRALAPVYHWRMAAYCQWKMEHGSPEYARGLELERAALYDAT</sequence>